<evidence type="ECO:0000313" key="2">
    <source>
        <dbReference type="EMBL" id="QOW43384.1"/>
    </source>
</evidence>
<protein>
    <submittedName>
        <fullName evidence="2">Glycosyltransferase family 25 protein</fullName>
    </submittedName>
</protein>
<gene>
    <name evidence="2" type="ORF">G0027_11355</name>
</gene>
<dbReference type="RefSeq" id="WP_125280189.1">
    <property type="nucleotide sequence ID" value="NZ_CP044450.1"/>
</dbReference>
<keyword evidence="2" id="KW-0808">Transferase</keyword>
<evidence type="ECO:0000313" key="3">
    <source>
        <dbReference type="Proteomes" id="UP000593812"/>
    </source>
</evidence>
<reference evidence="2 3" key="1">
    <citation type="submission" date="2020-02" db="EMBL/GenBank/DDBJ databases">
        <title>Tigecycline-resistant Acinetobacter species from pigs and migratory birds.</title>
        <authorList>
            <person name="Chen C."/>
            <person name="Sun J."/>
            <person name="Liao X.-P."/>
            <person name="Liu Y.-H."/>
        </authorList>
    </citation>
    <scope>NUCLEOTIDE SEQUENCE [LARGE SCALE GENOMIC DNA]</scope>
    <source>
        <strain evidence="2 3">C15_T</strain>
    </source>
</reference>
<feature type="domain" description="Glycosyl transferase family 25" evidence="1">
    <location>
        <begin position="2"/>
        <end position="177"/>
    </location>
</feature>
<name>A0A7S7AF13_9GAMM</name>
<dbReference type="Pfam" id="PF01755">
    <property type="entry name" value="Glyco_transf_25"/>
    <property type="match status" value="1"/>
</dbReference>
<dbReference type="Proteomes" id="UP000593812">
    <property type="component" value="Chromosome"/>
</dbReference>
<organism evidence="2 3">
    <name type="scientific">Acinetobacter indicus</name>
    <dbReference type="NCBI Taxonomy" id="756892"/>
    <lineage>
        <taxon>Bacteria</taxon>
        <taxon>Pseudomonadati</taxon>
        <taxon>Pseudomonadota</taxon>
        <taxon>Gammaproteobacteria</taxon>
        <taxon>Moraxellales</taxon>
        <taxon>Moraxellaceae</taxon>
        <taxon>Acinetobacter</taxon>
    </lineage>
</organism>
<dbReference type="GO" id="GO:0016740">
    <property type="term" value="F:transferase activity"/>
    <property type="evidence" value="ECO:0007669"/>
    <property type="project" value="UniProtKB-KW"/>
</dbReference>
<accession>A0A7S7AF13</accession>
<evidence type="ECO:0000259" key="1">
    <source>
        <dbReference type="Pfam" id="PF01755"/>
    </source>
</evidence>
<dbReference type="CDD" id="cd06532">
    <property type="entry name" value="Glyco_transf_25"/>
    <property type="match status" value="1"/>
</dbReference>
<dbReference type="AlphaFoldDB" id="A0A7S7AF13"/>
<sequence length="271" mass="30747">MRNFVISLSSATLRRAHISSEFAKEKVDFEFFDAITPVTLQATSSAIGLVTKQTDLHQNEVACLLSHVVLWKKAVDEQLDYIAIFEDDIYLGKQAVSFLTNVAWIPSFCGIIKLETLNKKIQLPKMQSIIPLHLNRKLMLLGEPHMGAGGYILSLNVAKELLEYVLRSPKLIPIDHILFREFPESSGEKIFQLSPAICIQDVILTKGKTNFPSSLENVRNARKGEDKSKKKLTLLGKMKREMSRLILQVHVFFQERIQSIKGKALIKIKFK</sequence>
<dbReference type="EMBL" id="CP048654">
    <property type="protein sequence ID" value="QOW43384.1"/>
    <property type="molecule type" value="Genomic_DNA"/>
</dbReference>
<dbReference type="InterPro" id="IPR002654">
    <property type="entry name" value="Glyco_trans_25"/>
</dbReference>
<proteinExistence type="predicted"/>